<dbReference type="SUPFAM" id="SSF51338">
    <property type="entry name" value="Composite domain of metallo-dependent hydrolases"/>
    <property type="match status" value="1"/>
</dbReference>
<dbReference type="Gene3D" id="3.20.20.140">
    <property type="entry name" value="Metal-dependent hydrolases"/>
    <property type="match status" value="1"/>
</dbReference>
<dbReference type="GO" id="GO:0006146">
    <property type="term" value="P:adenine catabolic process"/>
    <property type="evidence" value="ECO:0007669"/>
    <property type="project" value="InterPro"/>
</dbReference>
<evidence type="ECO:0000259" key="7">
    <source>
        <dbReference type="Pfam" id="PF01979"/>
    </source>
</evidence>
<organism evidence="9 10">
    <name type="scientific">Proteiniclasticum aestuarii</name>
    <dbReference type="NCBI Taxonomy" id="2817862"/>
    <lineage>
        <taxon>Bacteria</taxon>
        <taxon>Bacillati</taxon>
        <taxon>Bacillota</taxon>
        <taxon>Clostridia</taxon>
        <taxon>Eubacteriales</taxon>
        <taxon>Clostridiaceae</taxon>
        <taxon>Proteiniclasticum</taxon>
    </lineage>
</organism>
<evidence type="ECO:0000313" key="9">
    <source>
        <dbReference type="EMBL" id="MBO1264325.1"/>
    </source>
</evidence>
<comment type="similarity">
    <text evidence="1 6">Belongs to the metallo-dependent hydrolases superfamily. Adenine deaminase family.</text>
</comment>
<keyword evidence="10" id="KW-1185">Reference proteome</keyword>
<dbReference type="InterPro" id="IPR032466">
    <property type="entry name" value="Metal_Hydrolase"/>
</dbReference>
<sequence>MNKEKLRSLIDGASGKTPCDLILKNGRVLDVFSGEILSESVAVKDGMIVGLGPAYAGTVEVDLQGAYIVPGLIDAHIHIESTLATPKEFSKAATKHGITTVIMDPHEIGNVLGTEGLTYMLNASENLPVDFQMMLPSCVPATRHETSGAVLSSRDLAPFYDHARVSGLAEVMDLPSVRETSDDMMEKLLDAQNHRKTIDGHGSGLSFMDNNIYRTAGIRTDHECTTLEEASDRLKKGFYIHIREGSVAKNFDALIPLVNKNNHRRFTFCTDDIYVDDLYDHGSIDAMVRKAMENQLDPVDAVRMATLNPAECYGLSRKGAVAPGYEADLVILDNLEAFTIRSVYKNGNLIWDKETLVYDYPDSDVLEPENTIKLPDFTEEHLAIRTATGMLNLIEIQPNSLLTSHLTMNYEKNRNFRPDASEDLAKLFVMERHGRNGSFGKGIVKGFHMQKGAVATTIAHDSHNLVALGMNDEDLILAVKRIEEIGGGIVIAEDGKILAELKLEIAGLMSSAPLEAISADLKKLHAASRLIFQDIRFNPFLTLSFLTLPVIPELKITDQGLYHMSEGRFIGVDEILP</sequence>
<comment type="catalytic activity">
    <reaction evidence="5 6">
        <text>adenine + H2O + H(+) = hypoxanthine + NH4(+)</text>
        <dbReference type="Rhea" id="RHEA:23688"/>
        <dbReference type="ChEBI" id="CHEBI:15377"/>
        <dbReference type="ChEBI" id="CHEBI:15378"/>
        <dbReference type="ChEBI" id="CHEBI:16708"/>
        <dbReference type="ChEBI" id="CHEBI:17368"/>
        <dbReference type="ChEBI" id="CHEBI:28938"/>
        <dbReference type="EC" id="3.5.4.2"/>
    </reaction>
</comment>
<reference evidence="9" key="1">
    <citation type="submission" date="2021-03" db="EMBL/GenBank/DDBJ databases">
        <title>Proteiniclasticum marinus sp. nov., isolated from tidal flat sediment.</title>
        <authorList>
            <person name="Namirimu T."/>
            <person name="Yang J.-A."/>
            <person name="Yang S.-H."/>
            <person name="Kim Y.-J."/>
            <person name="Kwon K.K."/>
        </authorList>
    </citation>
    <scope>NUCLEOTIDE SEQUENCE</scope>
    <source>
        <strain evidence="9">SCR006</strain>
    </source>
</reference>
<dbReference type="Pfam" id="PF01979">
    <property type="entry name" value="Amidohydro_1"/>
    <property type="match status" value="1"/>
</dbReference>
<evidence type="ECO:0000313" key="10">
    <source>
        <dbReference type="Proteomes" id="UP000664218"/>
    </source>
</evidence>
<feature type="domain" description="Adenine deaminase C-terminal" evidence="8">
    <location>
        <begin position="401"/>
        <end position="566"/>
    </location>
</feature>
<dbReference type="NCBIfam" id="TIGR01178">
    <property type="entry name" value="ade"/>
    <property type="match status" value="1"/>
</dbReference>
<dbReference type="AlphaFoldDB" id="A0A939H9R9"/>
<dbReference type="EC" id="3.5.4.2" evidence="2 6"/>
<feature type="domain" description="Amidohydrolase-related" evidence="7">
    <location>
        <begin position="67"/>
        <end position="349"/>
    </location>
</feature>
<gene>
    <name evidence="6 9" type="primary">ade</name>
    <name evidence="9" type="ORF">J3A84_04630</name>
</gene>
<protein>
    <recommendedName>
        <fullName evidence="2 6">Adenine deaminase</fullName>
        <shortName evidence="6">Adenase</shortName>
        <shortName evidence="6">Adenine aminase</shortName>
        <ecNumber evidence="2 6">3.5.4.2</ecNumber>
    </recommendedName>
</protein>
<name>A0A939H9R9_9CLOT</name>
<dbReference type="Gene3D" id="2.30.40.10">
    <property type="entry name" value="Urease, subunit C, domain 1"/>
    <property type="match status" value="1"/>
</dbReference>
<dbReference type="RefSeq" id="WP_207598844.1">
    <property type="nucleotide sequence ID" value="NZ_JAFNJU010000003.1"/>
</dbReference>
<comment type="caution">
    <text evidence="9">The sequence shown here is derived from an EMBL/GenBank/DDBJ whole genome shotgun (WGS) entry which is preliminary data.</text>
</comment>
<keyword evidence="4 6" id="KW-0464">Manganese</keyword>
<evidence type="ECO:0000256" key="3">
    <source>
        <dbReference type="ARBA" id="ARBA00022801"/>
    </source>
</evidence>
<dbReference type="Pfam" id="PF13382">
    <property type="entry name" value="Adenine_deam_C"/>
    <property type="match status" value="1"/>
</dbReference>
<evidence type="ECO:0000256" key="6">
    <source>
        <dbReference type="HAMAP-Rule" id="MF_01518"/>
    </source>
</evidence>
<dbReference type="InterPro" id="IPR011059">
    <property type="entry name" value="Metal-dep_hydrolase_composite"/>
</dbReference>
<comment type="cofactor">
    <cofactor evidence="6">
        <name>Mn(2+)</name>
        <dbReference type="ChEBI" id="CHEBI:29035"/>
    </cofactor>
</comment>
<evidence type="ECO:0000259" key="8">
    <source>
        <dbReference type="Pfam" id="PF13382"/>
    </source>
</evidence>
<dbReference type="EMBL" id="JAFNJU010000003">
    <property type="protein sequence ID" value="MBO1264325.1"/>
    <property type="molecule type" value="Genomic_DNA"/>
</dbReference>
<dbReference type="GO" id="GO:0000034">
    <property type="term" value="F:adenine deaminase activity"/>
    <property type="evidence" value="ECO:0007669"/>
    <property type="project" value="UniProtKB-UniRule"/>
</dbReference>
<evidence type="ECO:0000256" key="2">
    <source>
        <dbReference type="ARBA" id="ARBA00012782"/>
    </source>
</evidence>
<evidence type="ECO:0000256" key="1">
    <source>
        <dbReference type="ARBA" id="ARBA00006773"/>
    </source>
</evidence>
<dbReference type="PANTHER" id="PTHR11113">
    <property type="entry name" value="N-ACETYLGLUCOSAMINE-6-PHOSPHATE DEACETYLASE"/>
    <property type="match status" value="1"/>
</dbReference>
<accession>A0A939H9R9</accession>
<dbReference type="SUPFAM" id="SSF51556">
    <property type="entry name" value="Metallo-dependent hydrolases"/>
    <property type="match status" value="1"/>
</dbReference>
<dbReference type="HAMAP" id="MF_01518">
    <property type="entry name" value="Adenine_deamin"/>
    <property type="match status" value="1"/>
</dbReference>
<dbReference type="InterPro" id="IPR026912">
    <property type="entry name" value="Adenine_deam_C"/>
</dbReference>
<evidence type="ECO:0000256" key="5">
    <source>
        <dbReference type="ARBA" id="ARBA00047720"/>
    </source>
</evidence>
<keyword evidence="3 6" id="KW-0378">Hydrolase</keyword>
<dbReference type="CDD" id="cd01295">
    <property type="entry name" value="AdeC"/>
    <property type="match status" value="1"/>
</dbReference>
<proteinExistence type="inferred from homology"/>
<dbReference type="InterPro" id="IPR006680">
    <property type="entry name" value="Amidohydro-rel"/>
</dbReference>
<dbReference type="Proteomes" id="UP000664218">
    <property type="component" value="Unassembled WGS sequence"/>
</dbReference>
<dbReference type="InterPro" id="IPR006679">
    <property type="entry name" value="Adenine_deam"/>
</dbReference>
<evidence type="ECO:0000256" key="4">
    <source>
        <dbReference type="ARBA" id="ARBA00023211"/>
    </source>
</evidence>
<dbReference type="PANTHER" id="PTHR11113:SF2">
    <property type="entry name" value="ADENINE DEAMINASE"/>
    <property type="match status" value="1"/>
</dbReference>